<evidence type="ECO:0000256" key="2">
    <source>
        <dbReference type="ARBA" id="ARBA00023315"/>
    </source>
</evidence>
<dbReference type="CDD" id="cd04301">
    <property type="entry name" value="NAT_SF"/>
    <property type="match status" value="1"/>
</dbReference>
<dbReference type="PANTHER" id="PTHR43877">
    <property type="entry name" value="AMINOALKYLPHOSPHONATE N-ACETYLTRANSFERASE-RELATED-RELATED"/>
    <property type="match status" value="1"/>
</dbReference>
<name>A0A085GKR0_EWIA3</name>
<dbReference type="InterPro" id="IPR050832">
    <property type="entry name" value="Bact_Acetyltransf"/>
</dbReference>
<evidence type="ECO:0000313" key="5">
    <source>
        <dbReference type="Proteomes" id="UP000028640"/>
    </source>
</evidence>
<dbReference type="eggNOG" id="COG0456">
    <property type="taxonomic scope" value="Bacteria"/>
</dbReference>
<dbReference type="STRING" id="910964.GEAM_0901"/>
<keyword evidence="2" id="KW-0012">Acyltransferase</keyword>
<dbReference type="OrthoDB" id="3389160at2"/>
<organism evidence="4 5">
    <name type="scientific">Ewingella americana (strain ATCC 33852 / DSM 4580 / CCUG 14506 / JCM 5911 / LMG 7869 / NCTC 12157 / CDC 1468-78)</name>
    <dbReference type="NCBI Taxonomy" id="910964"/>
    <lineage>
        <taxon>Bacteria</taxon>
        <taxon>Pseudomonadati</taxon>
        <taxon>Pseudomonadota</taxon>
        <taxon>Gammaproteobacteria</taxon>
        <taxon>Enterobacterales</taxon>
        <taxon>Yersiniaceae</taxon>
        <taxon>Ewingella</taxon>
    </lineage>
</organism>
<dbReference type="RefSeq" id="WP_034788805.1">
    <property type="nucleotide sequence ID" value="NZ_JMPJ01000029.1"/>
</dbReference>
<dbReference type="PROSITE" id="PS51186">
    <property type="entry name" value="GNAT"/>
    <property type="match status" value="1"/>
</dbReference>
<dbReference type="InterPro" id="IPR000182">
    <property type="entry name" value="GNAT_dom"/>
</dbReference>
<accession>A0A085GKR0</accession>
<dbReference type="AlphaFoldDB" id="A0A085GKR0"/>
<dbReference type="InterPro" id="IPR016181">
    <property type="entry name" value="Acyl_CoA_acyltransferase"/>
</dbReference>
<dbReference type="SUPFAM" id="SSF55729">
    <property type="entry name" value="Acyl-CoA N-acyltransferases (Nat)"/>
    <property type="match status" value="1"/>
</dbReference>
<reference evidence="4 5" key="1">
    <citation type="submission" date="2014-05" db="EMBL/GenBank/DDBJ databases">
        <title>ATOL: Assembling a taxonomically balanced genome-scale reconstruction of the evolutionary history of the Enterobacteriaceae.</title>
        <authorList>
            <person name="Plunkett G.III."/>
            <person name="Neeno-Eckwall E.C."/>
            <person name="Glasner J.D."/>
            <person name="Perna N.T."/>
        </authorList>
    </citation>
    <scope>NUCLEOTIDE SEQUENCE [LARGE SCALE GENOMIC DNA]</scope>
    <source>
        <strain evidence="4 5">ATCC 33852</strain>
    </source>
</reference>
<keyword evidence="1 4" id="KW-0808">Transferase</keyword>
<gene>
    <name evidence="4" type="ORF">GEAM_0901</name>
</gene>
<comment type="caution">
    <text evidence="4">The sequence shown here is derived from an EMBL/GenBank/DDBJ whole genome shotgun (WGS) entry which is preliminary data.</text>
</comment>
<dbReference type="EMBL" id="JMPJ01000029">
    <property type="protein sequence ID" value="KFC84305.1"/>
    <property type="molecule type" value="Genomic_DNA"/>
</dbReference>
<evidence type="ECO:0000313" key="4">
    <source>
        <dbReference type="EMBL" id="KFC84305.1"/>
    </source>
</evidence>
<proteinExistence type="predicted"/>
<sequence>MSKTHEVAVTEVVDGALSETDLDQLAETLNLAVEQGASIGFVPPFAHSQALAFWQKLIPAFTSGERRLLVARLNGKIVGTVQLAVSQPANGAHRAEVNKLMVHPAARRLGIARSLMVAIEEVARSAGKQLLVLDTIAEGAAEGLYRSLGYETAGQIPLYAMSTEGQLEPTTVMFKVLGERIIKA</sequence>
<evidence type="ECO:0000256" key="1">
    <source>
        <dbReference type="ARBA" id="ARBA00022679"/>
    </source>
</evidence>
<keyword evidence="5" id="KW-1185">Reference proteome</keyword>
<dbReference type="Pfam" id="PF00583">
    <property type="entry name" value="Acetyltransf_1"/>
    <property type="match status" value="1"/>
</dbReference>
<dbReference type="Proteomes" id="UP000028640">
    <property type="component" value="Unassembled WGS sequence"/>
</dbReference>
<dbReference type="GO" id="GO:0016747">
    <property type="term" value="F:acyltransferase activity, transferring groups other than amino-acyl groups"/>
    <property type="evidence" value="ECO:0007669"/>
    <property type="project" value="InterPro"/>
</dbReference>
<protein>
    <submittedName>
        <fullName evidence="4">GCN5 family N-acetyltransferase</fullName>
    </submittedName>
</protein>
<dbReference type="GeneID" id="78379242"/>
<evidence type="ECO:0000259" key="3">
    <source>
        <dbReference type="PROSITE" id="PS51186"/>
    </source>
</evidence>
<dbReference type="Gene3D" id="3.40.630.30">
    <property type="match status" value="1"/>
</dbReference>
<feature type="domain" description="N-acetyltransferase" evidence="3">
    <location>
        <begin position="12"/>
        <end position="178"/>
    </location>
</feature>